<feature type="domain" description="F-box" evidence="1">
    <location>
        <begin position="1"/>
        <end position="46"/>
    </location>
</feature>
<dbReference type="Pfam" id="PF00646">
    <property type="entry name" value="F-box"/>
    <property type="match status" value="1"/>
</dbReference>
<dbReference type="KEGG" id="cmos:111453355"/>
<dbReference type="AlphaFoldDB" id="A0A6J1GE44"/>
<evidence type="ECO:0000259" key="1">
    <source>
        <dbReference type="PROSITE" id="PS50181"/>
    </source>
</evidence>
<gene>
    <name evidence="3" type="primary">LOC111453355</name>
</gene>
<dbReference type="InterPro" id="IPR039588">
    <property type="entry name" value="FBXO4"/>
</dbReference>
<dbReference type="InterPro" id="IPR001810">
    <property type="entry name" value="F-box_dom"/>
</dbReference>
<dbReference type="RefSeq" id="XP_022950192.1">
    <property type="nucleotide sequence ID" value="XM_023094424.1"/>
</dbReference>
<dbReference type="GO" id="GO:0000209">
    <property type="term" value="P:protein polyubiquitination"/>
    <property type="evidence" value="ECO:0007669"/>
    <property type="project" value="TreeGrafter"/>
</dbReference>
<sequence length="239" mass="27059">MGLLHLPLDVALKIASSLQASDICALGCCSRLCRELFDSDCLWESLARERWPYIYASSSTGSSSSTPAKFPISMGWKSFYILRHIEILGRAQAAVKFIEQCPPSTPIEGGDYLRTILGLRDLKLSFIDVQMVLFKPQLNGLLNLVGLHYCTNLLEIPAYRVMEALQRCKISEKHICVKWWKLGRWFYGFRMRDEQHTRRVSLAELVTAEGEDVLGVLSRGPVHEVLRVQVSVSDPFDSH</sequence>
<proteinExistence type="predicted"/>
<dbReference type="PANTHER" id="PTHR16008">
    <property type="entry name" value="F-BOX ONLY PROTEIN 4"/>
    <property type="match status" value="1"/>
</dbReference>
<dbReference type="InterPro" id="IPR036047">
    <property type="entry name" value="F-box-like_dom_sf"/>
</dbReference>
<dbReference type="GO" id="GO:0031146">
    <property type="term" value="P:SCF-dependent proteasomal ubiquitin-dependent protein catabolic process"/>
    <property type="evidence" value="ECO:0007669"/>
    <property type="project" value="InterPro"/>
</dbReference>
<dbReference type="SUPFAM" id="SSF81383">
    <property type="entry name" value="F-box domain"/>
    <property type="match status" value="1"/>
</dbReference>
<dbReference type="Proteomes" id="UP000504609">
    <property type="component" value="Unplaced"/>
</dbReference>
<evidence type="ECO:0000313" key="2">
    <source>
        <dbReference type="Proteomes" id="UP000504609"/>
    </source>
</evidence>
<accession>A0A6J1GE44</accession>
<reference evidence="3" key="1">
    <citation type="submission" date="2025-08" db="UniProtKB">
        <authorList>
            <consortium name="RefSeq"/>
        </authorList>
    </citation>
    <scope>IDENTIFICATION</scope>
    <source>
        <tissue evidence="3">Young leaves</tissue>
    </source>
</reference>
<organism evidence="2 3">
    <name type="scientific">Cucurbita moschata</name>
    <name type="common">Winter crookneck squash</name>
    <name type="synonym">Cucurbita pepo var. moschata</name>
    <dbReference type="NCBI Taxonomy" id="3662"/>
    <lineage>
        <taxon>Eukaryota</taxon>
        <taxon>Viridiplantae</taxon>
        <taxon>Streptophyta</taxon>
        <taxon>Embryophyta</taxon>
        <taxon>Tracheophyta</taxon>
        <taxon>Spermatophyta</taxon>
        <taxon>Magnoliopsida</taxon>
        <taxon>eudicotyledons</taxon>
        <taxon>Gunneridae</taxon>
        <taxon>Pentapetalae</taxon>
        <taxon>rosids</taxon>
        <taxon>fabids</taxon>
        <taxon>Cucurbitales</taxon>
        <taxon>Cucurbitaceae</taxon>
        <taxon>Cucurbiteae</taxon>
        <taxon>Cucurbita</taxon>
    </lineage>
</organism>
<evidence type="ECO:0000313" key="3">
    <source>
        <dbReference type="RefSeq" id="XP_022950192.1"/>
    </source>
</evidence>
<keyword evidence="2" id="KW-1185">Reference proteome</keyword>
<dbReference type="GO" id="GO:0019005">
    <property type="term" value="C:SCF ubiquitin ligase complex"/>
    <property type="evidence" value="ECO:0007669"/>
    <property type="project" value="TreeGrafter"/>
</dbReference>
<dbReference type="SMART" id="SM00256">
    <property type="entry name" value="FBOX"/>
    <property type="match status" value="1"/>
</dbReference>
<dbReference type="Gene3D" id="1.20.1280.50">
    <property type="match status" value="1"/>
</dbReference>
<protein>
    <submittedName>
        <fullName evidence="3">Uncharacterized protein LOC111453355</fullName>
    </submittedName>
</protein>
<name>A0A6J1GE44_CUCMO</name>
<dbReference type="GeneID" id="111453355"/>
<dbReference type="PROSITE" id="PS50181">
    <property type="entry name" value="FBOX"/>
    <property type="match status" value="1"/>
</dbReference>
<dbReference type="PANTHER" id="PTHR16008:SF4">
    <property type="entry name" value="F-BOX ONLY PROTEIN 4"/>
    <property type="match status" value="1"/>
</dbReference>